<comment type="caution">
    <text evidence="2">The sequence shown here is derived from an EMBL/GenBank/DDBJ whole genome shotgun (WGS) entry which is preliminary data.</text>
</comment>
<evidence type="ECO:0000313" key="3">
    <source>
        <dbReference type="Proteomes" id="UP000050301"/>
    </source>
</evidence>
<sequence>MADSIAALHSKATVAFKPMLYDNNASLKILTEESLNIIAVSVNPFVFIIFSQQLSAVIWRL</sequence>
<dbReference type="AlphaFoldDB" id="A0A0Q0RUI8"/>
<protein>
    <submittedName>
        <fullName evidence="2">Uncharacterized protein</fullName>
    </submittedName>
</protein>
<evidence type="ECO:0000313" key="2">
    <source>
        <dbReference type="EMBL" id="KQB35978.1"/>
    </source>
</evidence>
<keyword evidence="1" id="KW-1133">Transmembrane helix</keyword>
<gene>
    <name evidence="2" type="ORF">AOG55_05290</name>
</gene>
<feature type="transmembrane region" description="Helical" evidence="1">
    <location>
        <begin position="37"/>
        <end position="59"/>
    </location>
</feature>
<reference evidence="2 3" key="1">
    <citation type="submission" date="2015-09" db="EMBL/GenBank/DDBJ databases">
        <title>Heavy metals and arsenic resistance mechanisms in polyextremophilic archaea of the family Ferroplasmaceae.</title>
        <authorList>
            <person name="Bulaev A.G."/>
            <person name="Kanygina A.V."/>
        </authorList>
    </citation>
    <scope>NUCLEOTIDE SEQUENCE [LARGE SCALE GENOMIC DNA]</scope>
    <source>
        <strain evidence="2 3">BH2</strain>
    </source>
</reference>
<name>A0A0Q0RUI8_9ARCH</name>
<keyword evidence="3" id="KW-1185">Reference proteome</keyword>
<dbReference type="EMBL" id="LKBH01000071">
    <property type="protein sequence ID" value="KQB35978.1"/>
    <property type="molecule type" value="Genomic_DNA"/>
</dbReference>
<keyword evidence="1" id="KW-0812">Transmembrane</keyword>
<accession>A0A0Q0RUI8</accession>
<evidence type="ECO:0000256" key="1">
    <source>
        <dbReference type="SAM" id="Phobius"/>
    </source>
</evidence>
<dbReference type="InParanoid" id="A0A0Q0RUI8"/>
<proteinExistence type="predicted"/>
<keyword evidence="1" id="KW-0472">Membrane</keyword>
<organism evidence="2 3">
    <name type="scientific">Acidiplasma cupricumulans</name>
    <dbReference type="NCBI Taxonomy" id="312540"/>
    <lineage>
        <taxon>Archaea</taxon>
        <taxon>Methanobacteriati</taxon>
        <taxon>Thermoplasmatota</taxon>
        <taxon>Thermoplasmata</taxon>
        <taxon>Thermoplasmatales</taxon>
        <taxon>Ferroplasmaceae</taxon>
        <taxon>Acidiplasma</taxon>
    </lineage>
</organism>
<dbReference type="Proteomes" id="UP000050301">
    <property type="component" value="Unassembled WGS sequence"/>
</dbReference>